<organism evidence="2 3">
    <name type="scientific">Nocardia puris</name>
    <dbReference type="NCBI Taxonomy" id="208602"/>
    <lineage>
        <taxon>Bacteria</taxon>
        <taxon>Bacillati</taxon>
        <taxon>Actinomycetota</taxon>
        <taxon>Actinomycetes</taxon>
        <taxon>Mycobacteriales</taxon>
        <taxon>Nocardiaceae</taxon>
        <taxon>Nocardia</taxon>
    </lineage>
</organism>
<proteinExistence type="predicted"/>
<dbReference type="RefSeq" id="WP_067509544.1">
    <property type="nucleotide sequence ID" value="NZ_QNRE01000001.1"/>
</dbReference>
<gene>
    <name evidence="2" type="ORF">DFR74_101176</name>
</gene>
<dbReference type="Proteomes" id="UP000252586">
    <property type="component" value="Unassembled WGS sequence"/>
</dbReference>
<keyword evidence="1" id="KW-1133">Transmembrane helix</keyword>
<feature type="transmembrane region" description="Helical" evidence="1">
    <location>
        <begin position="45"/>
        <end position="68"/>
    </location>
</feature>
<dbReference type="AlphaFoldDB" id="A0A366E206"/>
<dbReference type="EMBL" id="QNRE01000001">
    <property type="protein sequence ID" value="RBO96165.1"/>
    <property type="molecule type" value="Genomic_DNA"/>
</dbReference>
<dbReference type="OrthoDB" id="3676044at2"/>
<feature type="transmembrane region" description="Helical" evidence="1">
    <location>
        <begin position="21"/>
        <end position="39"/>
    </location>
</feature>
<comment type="caution">
    <text evidence="2">The sequence shown here is derived from an EMBL/GenBank/DDBJ whole genome shotgun (WGS) entry which is preliminary data.</text>
</comment>
<reference evidence="2 3" key="1">
    <citation type="submission" date="2018-06" db="EMBL/GenBank/DDBJ databases">
        <title>Genomic Encyclopedia of Type Strains, Phase IV (KMG-IV): sequencing the most valuable type-strain genomes for metagenomic binning, comparative biology and taxonomic classification.</title>
        <authorList>
            <person name="Goeker M."/>
        </authorList>
    </citation>
    <scope>NUCLEOTIDE SEQUENCE [LARGE SCALE GENOMIC DNA]</scope>
    <source>
        <strain evidence="2 3">DSM 44599</strain>
    </source>
</reference>
<keyword evidence="1" id="KW-0472">Membrane</keyword>
<evidence type="ECO:0000313" key="3">
    <source>
        <dbReference type="Proteomes" id="UP000252586"/>
    </source>
</evidence>
<name>A0A366E206_9NOCA</name>
<keyword evidence="3" id="KW-1185">Reference proteome</keyword>
<protein>
    <submittedName>
        <fullName evidence="2">Uncharacterized protein</fullName>
    </submittedName>
</protein>
<sequence>MRHRERIRAAGRGKGSRTPGAYRFGTFLFAALTVAHFVANESWFGKIAGAVMFAAGALGRAVGWSSAAERLRITQRRRSTRSSGPRPAEPV</sequence>
<evidence type="ECO:0000256" key="1">
    <source>
        <dbReference type="SAM" id="Phobius"/>
    </source>
</evidence>
<accession>A0A366E206</accession>
<evidence type="ECO:0000313" key="2">
    <source>
        <dbReference type="EMBL" id="RBO96165.1"/>
    </source>
</evidence>
<keyword evidence="1" id="KW-0812">Transmembrane</keyword>